<feature type="transmembrane region" description="Helical" evidence="2">
    <location>
        <begin position="77"/>
        <end position="95"/>
    </location>
</feature>
<organism evidence="3 4">
    <name type="scientific">Ascobolus immersus RN42</name>
    <dbReference type="NCBI Taxonomy" id="1160509"/>
    <lineage>
        <taxon>Eukaryota</taxon>
        <taxon>Fungi</taxon>
        <taxon>Dikarya</taxon>
        <taxon>Ascomycota</taxon>
        <taxon>Pezizomycotina</taxon>
        <taxon>Pezizomycetes</taxon>
        <taxon>Pezizales</taxon>
        <taxon>Ascobolaceae</taxon>
        <taxon>Ascobolus</taxon>
    </lineage>
</organism>
<keyword evidence="2" id="KW-0812">Transmembrane</keyword>
<dbReference type="PANTHER" id="PTHR42069:SF1">
    <property type="entry name" value="MARVEL DOMAIN-CONTAINING PROTEIN"/>
    <property type="match status" value="1"/>
</dbReference>
<keyword evidence="4" id="KW-1185">Reference proteome</keyword>
<feature type="transmembrane region" description="Helical" evidence="2">
    <location>
        <begin position="128"/>
        <end position="147"/>
    </location>
</feature>
<keyword evidence="2" id="KW-1133">Transmembrane helix</keyword>
<feature type="region of interest" description="Disordered" evidence="1">
    <location>
        <begin position="36"/>
        <end position="60"/>
    </location>
</feature>
<evidence type="ECO:0000256" key="2">
    <source>
        <dbReference type="SAM" id="Phobius"/>
    </source>
</evidence>
<sequence>MSDKRNITVTTTIHSTTSLSLPHPSFPSFPPSVASLSFEKPRPSTTSTTTSRDNPILLPSSDSTKTPLSILLHRTRLALHLAAAALSFGLIGQLVSATKRYHDTKDSYFFVAGELGWPQNGLVMDDSLALLGVGIAGAVLSCAVLLASSLRCVRHNTTLGLATSAFTTLLLFGLSLGGAVYYYNFRPSSGQSFWAWTCARRNEQHPDINFRAACQEVRGAWGCAVGLVAVSVVLGIVVGVAAVHGAARRRQERGWRKSGGFVPVRRETGLESMHSVVISGEKV</sequence>
<reference evidence="3 4" key="1">
    <citation type="journal article" date="2018" name="Nat. Ecol. Evol.">
        <title>Pezizomycetes genomes reveal the molecular basis of ectomycorrhizal truffle lifestyle.</title>
        <authorList>
            <person name="Murat C."/>
            <person name="Payen T."/>
            <person name="Noel B."/>
            <person name="Kuo A."/>
            <person name="Morin E."/>
            <person name="Chen J."/>
            <person name="Kohler A."/>
            <person name="Krizsan K."/>
            <person name="Balestrini R."/>
            <person name="Da Silva C."/>
            <person name="Montanini B."/>
            <person name="Hainaut M."/>
            <person name="Levati E."/>
            <person name="Barry K.W."/>
            <person name="Belfiori B."/>
            <person name="Cichocki N."/>
            <person name="Clum A."/>
            <person name="Dockter R.B."/>
            <person name="Fauchery L."/>
            <person name="Guy J."/>
            <person name="Iotti M."/>
            <person name="Le Tacon F."/>
            <person name="Lindquist E.A."/>
            <person name="Lipzen A."/>
            <person name="Malagnac F."/>
            <person name="Mello A."/>
            <person name="Molinier V."/>
            <person name="Miyauchi S."/>
            <person name="Poulain J."/>
            <person name="Riccioni C."/>
            <person name="Rubini A."/>
            <person name="Sitrit Y."/>
            <person name="Splivallo R."/>
            <person name="Traeger S."/>
            <person name="Wang M."/>
            <person name="Zifcakova L."/>
            <person name="Wipf D."/>
            <person name="Zambonelli A."/>
            <person name="Paolocci F."/>
            <person name="Nowrousian M."/>
            <person name="Ottonello S."/>
            <person name="Baldrian P."/>
            <person name="Spatafora J.W."/>
            <person name="Henrissat B."/>
            <person name="Nagy L.G."/>
            <person name="Aury J.M."/>
            <person name="Wincker P."/>
            <person name="Grigoriev I.V."/>
            <person name="Bonfante P."/>
            <person name="Martin F.M."/>
        </authorList>
    </citation>
    <scope>NUCLEOTIDE SEQUENCE [LARGE SCALE GENOMIC DNA]</scope>
    <source>
        <strain evidence="3 4">RN42</strain>
    </source>
</reference>
<dbReference type="Proteomes" id="UP000275078">
    <property type="component" value="Unassembled WGS sequence"/>
</dbReference>
<proteinExistence type="predicted"/>
<protein>
    <submittedName>
        <fullName evidence="3">Uncharacterized protein</fullName>
    </submittedName>
</protein>
<feature type="transmembrane region" description="Helical" evidence="2">
    <location>
        <begin position="219"/>
        <end position="247"/>
    </location>
</feature>
<evidence type="ECO:0000313" key="4">
    <source>
        <dbReference type="Proteomes" id="UP000275078"/>
    </source>
</evidence>
<dbReference type="EMBL" id="ML119834">
    <property type="protein sequence ID" value="RPA73088.1"/>
    <property type="molecule type" value="Genomic_DNA"/>
</dbReference>
<keyword evidence="2" id="KW-0472">Membrane</keyword>
<gene>
    <name evidence="3" type="ORF">BJ508DRAFT_366911</name>
</gene>
<dbReference type="STRING" id="1160509.A0A3N4HKM8"/>
<accession>A0A3N4HKM8</accession>
<evidence type="ECO:0000256" key="1">
    <source>
        <dbReference type="SAM" id="MobiDB-lite"/>
    </source>
</evidence>
<dbReference type="AlphaFoldDB" id="A0A3N4HKM8"/>
<evidence type="ECO:0000313" key="3">
    <source>
        <dbReference type="EMBL" id="RPA73088.1"/>
    </source>
</evidence>
<feature type="transmembrane region" description="Helical" evidence="2">
    <location>
        <begin position="159"/>
        <end position="183"/>
    </location>
</feature>
<dbReference type="PANTHER" id="PTHR42069">
    <property type="entry name" value="HYPHAL ANASTAMOSIS-8 PROTEIN"/>
    <property type="match status" value="1"/>
</dbReference>
<name>A0A3N4HKM8_ASCIM</name>